<dbReference type="InterPro" id="IPR026555">
    <property type="entry name" value="NSL3/Tex30"/>
</dbReference>
<dbReference type="GO" id="GO:0016787">
    <property type="term" value="F:hydrolase activity"/>
    <property type="evidence" value="ECO:0007669"/>
    <property type="project" value="UniProtKB-KW"/>
</dbReference>
<dbReference type="Gene3D" id="3.40.50.1820">
    <property type="entry name" value="alpha/beta hydrolase"/>
    <property type="match status" value="1"/>
</dbReference>
<dbReference type="InterPro" id="IPR046879">
    <property type="entry name" value="KANL3/Tex30_Abhydrolase"/>
</dbReference>
<keyword evidence="2" id="KW-0378">Hydrolase</keyword>
<dbReference type="AlphaFoldDB" id="A0A263D8A2"/>
<evidence type="ECO:0000313" key="3">
    <source>
        <dbReference type="Proteomes" id="UP000242444"/>
    </source>
</evidence>
<name>A0A263D8A2_9PSEU</name>
<gene>
    <name evidence="2" type="ORF">CFN78_09345</name>
</gene>
<dbReference type="PANTHER" id="PTHR13136">
    <property type="entry name" value="TESTIS DEVELOPMENT PROTEIN PRTD"/>
    <property type="match status" value="1"/>
</dbReference>
<dbReference type="OrthoDB" id="652634at2"/>
<dbReference type="SUPFAM" id="SSF53474">
    <property type="entry name" value="alpha/beta-Hydrolases"/>
    <property type="match status" value="1"/>
</dbReference>
<dbReference type="Pfam" id="PF20408">
    <property type="entry name" value="Abhydrolase_11"/>
    <property type="match status" value="1"/>
</dbReference>
<accession>A0A263D8A2</accession>
<keyword evidence="3" id="KW-1185">Reference proteome</keyword>
<reference evidence="2 3" key="1">
    <citation type="submission" date="2017-07" db="EMBL/GenBank/DDBJ databases">
        <title>Amycolatopsis antarcticus sp. nov., isolated from the surface of an Antarcticus brown macroalga.</title>
        <authorList>
            <person name="Wang J."/>
            <person name="Leiva S."/>
            <person name="Huang J."/>
            <person name="Huang Y."/>
        </authorList>
    </citation>
    <scope>NUCLEOTIDE SEQUENCE [LARGE SCALE GENOMIC DNA]</scope>
    <source>
        <strain evidence="2 3">AU-G6</strain>
    </source>
</reference>
<proteinExistence type="predicted"/>
<sequence length="203" mass="21004">MTTIEIGTPHGVARAELHCAEEGGAGLLLGHGAGGGVHAGDLVAVTRAAQRAGVHVALVEQPYRVAGRRAPAPAAQLDEAWLAVAAELGRRWFDGLPLVFGGRSSGARVACRTAGQGQAVAVLCLAFPLVPKGKPEKTRQPELDAVEVPTLVVQGERDPFGLPEGGSHHEIVTLAGDHSLKADLDGVARAAGEWLQRVLRPLG</sequence>
<dbReference type="InterPro" id="IPR029058">
    <property type="entry name" value="AB_hydrolase_fold"/>
</dbReference>
<dbReference type="PANTHER" id="PTHR13136:SF11">
    <property type="entry name" value="TESTIS-EXPRESSED PROTEIN 30"/>
    <property type="match status" value="1"/>
</dbReference>
<evidence type="ECO:0000259" key="1">
    <source>
        <dbReference type="Pfam" id="PF20408"/>
    </source>
</evidence>
<organism evidence="2 3">
    <name type="scientific">Amycolatopsis antarctica</name>
    <dbReference type="NCBI Taxonomy" id="1854586"/>
    <lineage>
        <taxon>Bacteria</taxon>
        <taxon>Bacillati</taxon>
        <taxon>Actinomycetota</taxon>
        <taxon>Actinomycetes</taxon>
        <taxon>Pseudonocardiales</taxon>
        <taxon>Pseudonocardiaceae</taxon>
        <taxon>Amycolatopsis</taxon>
    </lineage>
</organism>
<comment type="caution">
    <text evidence="2">The sequence shown here is derived from an EMBL/GenBank/DDBJ whole genome shotgun (WGS) entry which is preliminary data.</text>
</comment>
<dbReference type="EMBL" id="NKYE01000004">
    <property type="protein sequence ID" value="OZM73706.1"/>
    <property type="molecule type" value="Genomic_DNA"/>
</dbReference>
<dbReference type="RefSeq" id="WP_094862223.1">
    <property type="nucleotide sequence ID" value="NZ_NKYE01000004.1"/>
</dbReference>
<dbReference type="InParanoid" id="A0A263D8A2"/>
<protein>
    <submittedName>
        <fullName evidence="2">Alpha/beta hydrolase</fullName>
    </submittedName>
</protein>
<evidence type="ECO:0000313" key="2">
    <source>
        <dbReference type="EMBL" id="OZM73706.1"/>
    </source>
</evidence>
<dbReference type="Proteomes" id="UP000242444">
    <property type="component" value="Unassembled WGS sequence"/>
</dbReference>
<feature type="domain" description="KANL3/Tex30 alpha/beta hydrolase-like" evidence="1">
    <location>
        <begin position="26"/>
        <end position="165"/>
    </location>
</feature>